<proteinExistence type="predicted"/>
<feature type="compositionally biased region" description="Polar residues" evidence="1">
    <location>
        <begin position="175"/>
        <end position="188"/>
    </location>
</feature>
<reference evidence="2 3" key="1">
    <citation type="submission" date="2015-07" db="EMBL/GenBank/DDBJ databases">
        <title>Emmonsia species relationships and genome sequence.</title>
        <authorList>
            <person name="Cuomo C.A."/>
            <person name="Schwartz I.S."/>
            <person name="Kenyon C."/>
            <person name="de Hoog G.S."/>
            <person name="Govender N.P."/>
            <person name="Botha A."/>
            <person name="Moreno L."/>
            <person name="de Vries M."/>
            <person name="Munoz J.F."/>
            <person name="Stielow J.B."/>
        </authorList>
    </citation>
    <scope>NUCLEOTIDE SEQUENCE [LARGE SCALE GENOMIC DNA]</scope>
    <source>
        <strain evidence="2 3">CBS 136260</strain>
    </source>
</reference>
<keyword evidence="3" id="KW-1185">Reference proteome</keyword>
<dbReference type="EMBL" id="LGUA01000206">
    <property type="protein sequence ID" value="OAX83174.1"/>
    <property type="molecule type" value="Genomic_DNA"/>
</dbReference>
<dbReference type="AlphaFoldDB" id="A0A1B7P2C8"/>
<gene>
    <name evidence="2" type="ORF">ACJ72_02465</name>
</gene>
<comment type="caution">
    <text evidence="2">The sequence shown here is derived from an EMBL/GenBank/DDBJ whole genome shotgun (WGS) entry which is preliminary data.</text>
</comment>
<protein>
    <submittedName>
        <fullName evidence="2">Uncharacterized protein</fullName>
    </submittedName>
</protein>
<dbReference type="Proteomes" id="UP000091918">
    <property type="component" value="Unassembled WGS sequence"/>
</dbReference>
<feature type="region of interest" description="Disordered" evidence="1">
    <location>
        <begin position="167"/>
        <end position="190"/>
    </location>
</feature>
<evidence type="ECO:0000313" key="2">
    <source>
        <dbReference type="EMBL" id="OAX83174.1"/>
    </source>
</evidence>
<sequence length="258" mass="27885">MAPASTPPPKESPTLEVLVVSQVTPSVLPVSIISTNGKRKITPSAETASPKRIAVINSPSAVLNGAEGTVQRSHFPNPLGGQQSLLKPGLMRDKLFYQILRALAASATFAATTTTYQFLLETLFPGTYGLSMDGTFQHFLQTELPPKPWPRTIAGLPPYFAPEMGPQHTPRRTGTPANRKNGSIAENQNGRDMKDWEPLFHSIKNHFQDLCISITEVIYMNSYVDDEMGRHATIPARGLADLAPGTLIIASTIPSGLG</sequence>
<dbReference type="OrthoDB" id="4155294at2759"/>
<evidence type="ECO:0000256" key="1">
    <source>
        <dbReference type="SAM" id="MobiDB-lite"/>
    </source>
</evidence>
<dbReference type="STRING" id="1658172.A0A1B7P2C8"/>
<name>A0A1B7P2C8_9EURO</name>
<accession>A0A1B7P2C8</accession>
<organism evidence="2 3">
    <name type="scientific">Emergomyces africanus</name>
    <dbReference type="NCBI Taxonomy" id="1955775"/>
    <lineage>
        <taxon>Eukaryota</taxon>
        <taxon>Fungi</taxon>
        <taxon>Dikarya</taxon>
        <taxon>Ascomycota</taxon>
        <taxon>Pezizomycotina</taxon>
        <taxon>Eurotiomycetes</taxon>
        <taxon>Eurotiomycetidae</taxon>
        <taxon>Onygenales</taxon>
        <taxon>Ajellomycetaceae</taxon>
        <taxon>Emergomyces</taxon>
    </lineage>
</organism>
<evidence type="ECO:0000313" key="3">
    <source>
        <dbReference type="Proteomes" id="UP000091918"/>
    </source>
</evidence>